<dbReference type="PROSITE" id="PS00086">
    <property type="entry name" value="CYTOCHROME_P450"/>
    <property type="match status" value="1"/>
</dbReference>
<evidence type="ECO:0000256" key="1">
    <source>
        <dbReference type="ARBA" id="ARBA00010617"/>
    </source>
</evidence>
<dbReference type="InterPro" id="IPR029058">
    <property type="entry name" value="AB_hydrolase_fold"/>
</dbReference>
<evidence type="ECO:0000256" key="4">
    <source>
        <dbReference type="ARBA" id="ARBA00023002"/>
    </source>
</evidence>
<dbReference type="AlphaFoldDB" id="A0A9Q5N752"/>
<reference evidence="10" key="1">
    <citation type="submission" date="2016-06" db="EMBL/GenBank/DDBJ databases">
        <title>Draft Genome sequence of the fungus Inonotus baumii.</title>
        <authorList>
            <person name="Zhu H."/>
            <person name="Lin W."/>
        </authorList>
    </citation>
    <scope>NUCLEOTIDE SEQUENCE</scope>
    <source>
        <strain evidence="10">821</strain>
    </source>
</reference>
<keyword evidence="5 7" id="KW-0408">Iron</keyword>
<dbReference type="Pfam" id="PF00067">
    <property type="entry name" value="p450"/>
    <property type="match status" value="1"/>
</dbReference>
<dbReference type="GO" id="GO:0004497">
    <property type="term" value="F:monooxygenase activity"/>
    <property type="evidence" value="ECO:0007669"/>
    <property type="project" value="UniProtKB-KW"/>
</dbReference>
<evidence type="ECO:0000256" key="2">
    <source>
        <dbReference type="ARBA" id="ARBA00022617"/>
    </source>
</evidence>
<gene>
    <name evidence="10" type="ORF">A7U60_g6642</name>
</gene>
<dbReference type="GO" id="GO:0020037">
    <property type="term" value="F:heme binding"/>
    <property type="evidence" value="ECO:0007669"/>
    <property type="project" value="InterPro"/>
</dbReference>
<keyword evidence="4" id="KW-0560">Oxidoreductase</keyword>
<dbReference type="PANTHER" id="PTHR24291">
    <property type="entry name" value="CYTOCHROME P450 FAMILY 4"/>
    <property type="match status" value="1"/>
</dbReference>
<evidence type="ECO:0000256" key="6">
    <source>
        <dbReference type="ARBA" id="ARBA00023033"/>
    </source>
</evidence>
<dbReference type="InterPro" id="IPR036396">
    <property type="entry name" value="Cyt_P450_sf"/>
</dbReference>
<comment type="caution">
    <text evidence="10">The sequence shown here is derived from an EMBL/GenBank/DDBJ whole genome shotgun (WGS) entry which is preliminary data.</text>
</comment>
<evidence type="ECO:0000256" key="7">
    <source>
        <dbReference type="PIRSR" id="PIRSR602401-1"/>
    </source>
</evidence>
<evidence type="ECO:0000256" key="3">
    <source>
        <dbReference type="ARBA" id="ARBA00022723"/>
    </source>
</evidence>
<dbReference type="CDD" id="cd00519">
    <property type="entry name" value="Lipase_3"/>
    <property type="match status" value="1"/>
</dbReference>
<dbReference type="Proteomes" id="UP000757232">
    <property type="component" value="Unassembled WGS sequence"/>
</dbReference>
<keyword evidence="3 7" id="KW-0479">Metal-binding</keyword>
<dbReference type="InterPro" id="IPR002401">
    <property type="entry name" value="Cyt_P450_E_grp-I"/>
</dbReference>
<evidence type="ECO:0000259" key="9">
    <source>
        <dbReference type="Pfam" id="PF01764"/>
    </source>
</evidence>
<dbReference type="PRINTS" id="PR00385">
    <property type="entry name" value="P450"/>
</dbReference>
<comment type="similarity">
    <text evidence="1">Belongs to the cytochrome P450 family.</text>
</comment>
<name>A0A9Q5N752_SANBA</name>
<proteinExistence type="inferred from homology"/>
<dbReference type="PANTHER" id="PTHR24291:SF50">
    <property type="entry name" value="BIFUNCTIONAL ALBAFLAVENONE MONOOXYGENASE_TERPENE SYNTHASE"/>
    <property type="match status" value="1"/>
</dbReference>
<dbReference type="InterPro" id="IPR017972">
    <property type="entry name" value="Cyt_P450_CS"/>
</dbReference>
<dbReference type="GO" id="GO:0016705">
    <property type="term" value="F:oxidoreductase activity, acting on paired donors, with incorporation or reduction of molecular oxygen"/>
    <property type="evidence" value="ECO:0007669"/>
    <property type="project" value="InterPro"/>
</dbReference>
<comment type="cofactor">
    <cofactor evidence="7">
        <name>heme</name>
        <dbReference type="ChEBI" id="CHEBI:30413"/>
    </cofactor>
</comment>
<dbReference type="Gene3D" id="1.10.630.10">
    <property type="entry name" value="Cytochrome P450"/>
    <property type="match status" value="1"/>
</dbReference>
<feature type="signal peptide" evidence="8">
    <location>
        <begin position="1"/>
        <end position="19"/>
    </location>
</feature>
<dbReference type="InterPro" id="IPR001128">
    <property type="entry name" value="Cyt_P450"/>
</dbReference>
<keyword evidence="2 7" id="KW-0349">Heme</keyword>
<protein>
    <submittedName>
        <fullName evidence="10">Cytochrome P450</fullName>
    </submittedName>
</protein>
<dbReference type="GO" id="GO:0006629">
    <property type="term" value="P:lipid metabolic process"/>
    <property type="evidence" value="ECO:0007669"/>
    <property type="project" value="InterPro"/>
</dbReference>
<dbReference type="GO" id="GO:0005506">
    <property type="term" value="F:iron ion binding"/>
    <property type="evidence" value="ECO:0007669"/>
    <property type="project" value="InterPro"/>
</dbReference>
<evidence type="ECO:0000313" key="10">
    <source>
        <dbReference type="EMBL" id="OCB86328.1"/>
    </source>
</evidence>
<dbReference type="InterPro" id="IPR002921">
    <property type="entry name" value="Fungal_lipase-type"/>
</dbReference>
<sequence>MNRLFALVFALFFLHIAYATPLAARRRQAITTLSASQIVSFKRFTVYASAAYCQPSAIMNWNCGANCEANAGFIPTATGGDGTDTQFWYVGFDPSLNTVIVAHEGTNTSSFVSELSDIEIEKRSLDSTLFPGVSSSVEVHAGFAGQQANAANAILAAVTSTLSAHSGASVSVVGHSLGGAIALIDSVFLPLHLPAGTTIKTIVYGTPRVGNQAFADYVDAHVTSLNGGTGLTRINNKEDIVPIVPGRFLGFHHPSGEVHIQDSGAWDACPGQDNPSDLCSTGDVPNIFEGNESDHDGPYDGVEMGCALKALDAKTTALGFLASYFLYRAYVVLTGLKAVSYLPGLRCLFEPFTFFGAVMPESRWHPGSSLVYTDSSIFLAVYARYGSDTISIVPFLWGSPRIWTANLDVARQIVAGGPTSPWIKPREYSVALLLFGMNLGGAEGGELWRRHRRIMGPAFNNKTYTLVWNETLRVYREMIIKEGWLAKDVVDVPVIQTYTFKLALFVIVSCGFGLPFTWDEPPTASDGSMSIQEALAIVSTYNLARTSAPKWFWKLPIKKYQRVETAFRTLDAFMHSQVALRKEEIRQEINENGTLEIRRNDVFSRLVLANESETEKLPLDDEELIGNVFVLLFAGHETTGHTLAATLGFLGIYQEEQDAVYEQIMSVVGDEHDPTFEDYGALYKVLSAFFETLRLIPTGSVMIRQPTRDTTLSTPKAAGAEGVQEIFVPRKSIVNVDMVGIPTIEYNPRYYPDPYAYKPSRWYAQESSGMPDSFTAFSVGPRACIGRKFAMTEAVCWLTMLLRDFKVEVVMNPGETKEQARDRVLQAQMVMTLSVNRIPIRLVRRAARKPVL</sequence>
<evidence type="ECO:0000313" key="11">
    <source>
        <dbReference type="Proteomes" id="UP000757232"/>
    </source>
</evidence>
<accession>A0A9Q5N752</accession>
<dbReference type="PRINTS" id="PR00463">
    <property type="entry name" value="EP450I"/>
</dbReference>
<feature type="domain" description="Fungal lipase-type" evidence="9">
    <location>
        <begin position="103"/>
        <end position="247"/>
    </location>
</feature>
<keyword evidence="8" id="KW-0732">Signal</keyword>
<dbReference type="SUPFAM" id="SSF53474">
    <property type="entry name" value="alpha/beta-Hydrolases"/>
    <property type="match status" value="1"/>
</dbReference>
<keyword evidence="6" id="KW-0503">Monooxygenase</keyword>
<dbReference type="Gene3D" id="3.40.50.1820">
    <property type="entry name" value="alpha/beta hydrolase"/>
    <property type="match status" value="1"/>
</dbReference>
<dbReference type="EMBL" id="LNZH02000203">
    <property type="protein sequence ID" value="OCB86328.1"/>
    <property type="molecule type" value="Genomic_DNA"/>
</dbReference>
<dbReference type="Pfam" id="PF01764">
    <property type="entry name" value="Lipase_3"/>
    <property type="match status" value="1"/>
</dbReference>
<dbReference type="InterPro" id="IPR050196">
    <property type="entry name" value="Cytochrome_P450_Monoox"/>
</dbReference>
<feature type="chain" id="PRO_5040386891" evidence="8">
    <location>
        <begin position="20"/>
        <end position="852"/>
    </location>
</feature>
<evidence type="ECO:0000256" key="8">
    <source>
        <dbReference type="SAM" id="SignalP"/>
    </source>
</evidence>
<dbReference type="OrthoDB" id="1470350at2759"/>
<evidence type="ECO:0000256" key="5">
    <source>
        <dbReference type="ARBA" id="ARBA00023004"/>
    </source>
</evidence>
<keyword evidence="11" id="KW-1185">Reference proteome</keyword>
<organism evidence="10 11">
    <name type="scientific">Sanghuangporus baumii</name>
    <name type="common">Phellinus baumii</name>
    <dbReference type="NCBI Taxonomy" id="108892"/>
    <lineage>
        <taxon>Eukaryota</taxon>
        <taxon>Fungi</taxon>
        <taxon>Dikarya</taxon>
        <taxon>Basidiomycota</taxon>
        <taxon>Agaricomycotina</taxon>
        <taxon>Agaricomycetes</taxon>
        <taxon>Hymenochaetales</taxon>
        <taxon>Hymenochaetaceae</taxon>
        <taxon>Sanghuangporus</taxon>
    </lineage>
</organism>
<dbReference type="SUPFAM" id="SSF48264">
    <property type="entry name" value="Cytochrome P450"/>
    <property type="match status" value="1"/>
</dbReference>
<feature type="binding site" description="axial binding residue" evidence="7">
    <location>
        <position position="784"/>
    </location>
    <ligand>
        <name>heme</name>
        <dbReference type="ChEBI" id="CHEBI:30413"/>
    </ligand>
    <ligandPart>
        <name>Fe</name>
        <dbReference type="ChEBI" id="CHEBI:18248"/>
    </ligandPart>
</feature>